<evidence type="ECO:0000259" key="5">
    <source>
        <dbReference type="PROSITE" id="PS50977"/>
    </source>
</evidence>
<gene>
    <name evidence="6" type="ORF">ACFOVU_01845</name>
</gene>
<dbReference type="Gene3D" id="1.10.357.10">
    <property type="entry name" value="Tetracycline Repressor, domain 2"/>
    <property type="match status" value="1"/>
</dbReference>
<dbReference type="EMBL" id="JBHSBH010000003">
    <property type="protein sequence ID" value="MFC3994638.1"/>
    <property type="molecule type" value="Genomic_DNA"/>
</dbReference>
<protein>
    <submittedName>
        <fullName evidence="6">TetR/AcrR family transcriptional regulator</fullName>
    </submittedName>
</protein>
<dbReference type="SUPFAM" id="SSF46689">
    <property type="entry name" value="Homeodomain-like"/>
    <property type="match status" value="1"/>
</dbReference>
<organism evidence="6 7">
    <name type="scientific">Nocardiopsis sediminis</name>
    <dbReference type="NCBI Taxonomy" id="1778267"/>
    <lineage>
        <taxon>Bacteria</taxon>
        <taxon>Bacillati</taxon>
        <taxon>Actinomycetota</taxon>
        <taxon>Actinomycetes</taxon>
        <taxon>Streptosporangiales</taxon>
        <taxon>Nocardiopsidaceae</taxon>
        <taxon>Nocardiopsis</taxon>
    </lineage>
</organism>
<dbReference type="InterPro" id="IPR001647">
    <property type="entry name" value="HTH_TetR"/>
</dbReference>
<dbReference type="RefSeq" id="WP_378529499.1">
    <property type="nucleotide sequence ID" value="NZ_JBHSBH010000003.1"/>
</dbReference>
<dbReference type="InterPro" id="IPR004111">
    <property type="entry name" value="Repressor_TetR_C"/>
</dbReference>
<reference evidence="7" key="1">
    <citation type="journal article" date="2019" name="Int. J. Syst. Evol. Microbiol.">
        <title>The Global Catalogue of Microorganisms (GCM) 10K type strain sequencing project: providing services to taxonomists for standard genome sequencing and annotation.</title>
        <authorList>
            <consortium name="The Broad Institute Genomics Platform"/>
            <consortium name="The Broad Institute Genome Sequencing Center for Infectious Disease"/>
            <person name="Wu L."/>
            <person name="Ma J."/>
        </authorList>
    </citation>
    <scope>NUCLEOTIDE SEQUENCE [LARGE SCALE GENOMIC DNA]</scope>
    <source>
        <strain evidence="7">TBRC 1826</strain>
    </source>
</reference>
<keyword evidence="7" id="KW-1185">Reference proteome</keyword>
<dbReference type="Pfam" id="PF00440">
    <property type="entry name" value="TetR_N"/>
    <property type="match status" value="1"/>
</dbReference>
<evidence type="ECO:0000256" key="3">
    <source>
        <dbReference type="ARBA" id="ARBA00023163"/>
    </source>
</evidence>
<dbReference type="Proteomes" id="UP001595847">
    <property type="component" value="Unassembled WGS sequence"/>
</dbReference>
<proteinExistence type="predicted"/>
<evidence type="ECO:0000313" key="7">
    <source>
        <dbReference type="Proteomes" id="UP001595847"/>
    </source>
</evidence>
<sequence>MAQDDVPAELGRLWRLPAAAPVGRPAELGIDRIVGAAVAVADREGLSGVSLAKVAKELGYTAMSLYRHVGSKDELLVLMGDAAEGTPPESGPAPGDWREGTRQWAFALRERFVRHPWLADLPVSGPPSGPNAVAWLDAGLRALRGTGLGWGDKVGIVSVLSGYVRTMSSMARQMEEGRRGTGLDQAQVERDYGRSLARLVDPERFPDAAALFASDVFEAPAEQPAAGAEDPDFAFGLELVLDGVAAAIAAAKAPPARPTS</sequence>
<keyword evidence="1" id="KW-0805">Transcription regulation</keyword>
<dbReference type="PROSITE" id="PS50977">
    <property type="entry name" value="HTH_TETR_2"/>
    <property type="match status" value="1"/>
</dbReference>
<dbReference type="SUPFAM" id="SSF48498">
    <property type="entry name" value="Tetracyclin repressor-like, C-terminal domain"/>
    <property type="match status" value="1"/>
</dbReference>
<evidence type="ECO:0000256" key="1">
    <source>
        <dbReference type="ARBA" id="ARBA00023015"/>
    </source>
</evidence>
<evidence type="ECO:0000313" key="6">
    <source>
        <dbReference type="EMBL" id="MFC3994638.1"/>
    </source>
</evidence>
<dbReference type="Gene3D" id="1.10.10.60">
    <property type="entry name" value="Homeodomain-like"/>
    <property type="match status" value="1"/>
</dbReference>
<dbReference type="PANTHER" id="PTHR30055:SF151">
    <property type="entry name" value="TRANSCRIPTIONAL REGULATORY PROTEIN"/>
    <property type="match status" value="1"/>
</dbReference>
<dbReference type="InterPro" id="IPR050109">
    <property type="entry name" value="HTH-type_TetR-like_transc_reg"/>
</dbReference>
<dbReference type="Pfam" id="PF02909">
    <property type="entry name" value="TetR_C_1"/>
    <property type="match status" value="1"/>
</dbReference>
<feature type="DNA-binding region" description="H-T-H motif" evidence="4">
    <location>
        <begin position="50"/>
        <end position="69"/>
    </location>
</feature>
<evidence type="ECO:0000256" key="2">
    <source>
        <dbReference type="ARBA" id="ARBA00023125"/>
    </source>
</evidence>
<keyword evidence="3" id="KW-0804">Transcription</keyword>
<name>A0ABV8FIL0_9ACTN</name>
<keyword evidence="2 4" id="KW-0238">DNA-binding</keyword>
<feature type="domain" description="HTH tetR-type" evidence="5">
    <location>
        <begin position="27"/>
        <end position="87"/>
    </location>
</feature>
<dbReference type="PANTHER" id="PTHR30055">
    <property type="entry name" value="HTH-TYPE TRANSCRIPTIONAL REGULATOR RUTR"/>
    <property type="match status" value="1"/>
</dbReference>
<evidence type="ECO:0000256" key="4">
    <source>
        <dbReference type="PROSITE-ProRule" id="PRU00335"/>
    </source>
</evidence>
<dbReference type="InterPro" id="IPR009057">
    <property type="entry name" value="Homeodomain-like_sf"/>
</dbReference>
<dbReference type="InterPro" id="IPR036271">
    <property type="entry name" value="Tet_transcr_reg_TetR-rel_C_sf"/>
</dbReference>
<accession>A0ABV8FIL0</accession>
<comment type="caution">
    <text evidence="6">The sequence shown here is derived from an EMBL/GenBank/DDBJ whole genome shotgun (WGS) entry which is preliminary data.</text>
</comment>